<dbReference type="EMBL" id="JAASRN010000001">
    <property type="protein sequence ID" value="NIK73236.1"/>
    <property type="molecule type" value="Genomic_DNA"/>
</dbReference>
<keyword evidence="15" id="KW-1185">Reference proteome</keyword>
<keyword evidence="7 10" id="KW-0472">Membrane</keyword>
<dbReference type="SUPFAM" id="SSF56935">
    <property type="entry name" value="Porins"/>
    <property type="match status" value="1"/>
</dbReference>
<evidence type="ECO:0000256" key="11">
    <source>
        <dbReference type="RuleBase" id="RU003357"/>
    </source>
</evidence>
<comment type="caution">
    <text evidence="14">The sequence shown here is derived from an EMBL/GenBank/DDBJ whole genome shotgun (WGS) entry which is preliminary data.</text>
</comment>
<dbReference type="PANTHER" id="PTHR30069:SF29">
    <property type="entry name" value="HEMOGLOBIN AND HEMOGLOBIN-HAPTOGLOBIN-BINDING PROTEIN 1-RELATED"/>
    <property type="match status" value="1"/>
</dbReference>
<sequence>MGGSTNVVIRGFKSITGDNQALFVIDGVPVDNSTPNTTAQRTGRGGYDYGNAAADINPDDIESITVLKGPAATALYGSRAANGVVMITTKKGKKGLGITVNTGVTFGSIINSTFPTYQKKYGQGYGPYYEDPSGFFLYRDVDGDGNLDLVAPTSEDASYGAPFDPNLLVYDWEAFDPTSPNFGKPKPWVAAKNGPSYFLQKPVQTNNNILISGGSDKGWYKLGYTRTDETGLLPNSELKKNYANFSAAYNITNRLTATASVNLTTVKGLGRYGTGYDEQNMMTNFRQWWAVNVDLKEQEDAFFRSGEKNITWNWADPSDLVPIYWDNPYFVRYRNYENDNRVRTLSYAQLDYKATDWLNLQGRVSLDAYDEQQEERKDVGTVGVSSYSRFNRRYRETNYDFLARANKAFGALSAKGLFGINIRRTTIESIYAATNNGLVIPGLFALSNSRNPLEAPSEGFSDIQVNGVYAGATLGYNNLLFLDLTARRDESSTLPKGKNVYYYPSASLSFVFSELLDFDWLTGAKLRANYAEVGNTAPFNSVGDYFLVNSPFGSAALATAPSVKNNPDLKPERTRSYEVGLEAIFADGRIGFDVTYYKQNTLDQIIPTQVSRTTGYSAVYINAGNVQNQGWEVQLFGEPVRTDNFTWKISANWTRNRNKVLELAPGIDNILLASMQGGVSINAALGQPYGTIRGTNFVYLNGQKVVDPATGYYRRTTTSNEIIGNLNPNWIAGVTNTFTYKNVSLSALIDMRQGGDVFSLDLYYGMATGLYPETAGLNDKGNPVRDPVSQGGGVLFPGVKPDGSPNDVYASAVTFGTFGYRRNPAAGFVYDASYIKLRELALSYRFPEKITSRLGIVKGASLSIVGRNLAILHKNLPYADPEDGMSAGNIQGYQVGSYPTVRNIGFNLKVQF</sequence>
<dbReference type="GO" id="GO:0015344">
    <property type="term" value="F:siderophore uptake transmembrane transporter activity"/>
    <property type="evidence" value="ECO:0007669"/>
    <property type="project" value="TreeGrafter"/>
</dbReference>
<evidence type="ECO:0000256" key="2">
    <source>
        <dbReference type="ARBA" id="ARBA00022448"/>
    </source>
</evidence>
<keyword evidence="3 10" id="KW-1134">Transmembrane beta strand</keyword>
<evidence type="ECO:0000256" key="9">
    <source>
        <dbReference type="ARBA" id="ARBA00023237"/>
    </source>
</evidence>
<evidence type="ECO:0000259" key="12">
    <source>
        <dbReference type="Pfam" id="PF00593"/>
    </source>
</evidence>
<keyword evidence="8" id="KW-0675">Receptor</keyword>
<keyword evidence="2 10" id="KW-0813">Transport</keyword>
<evidence type="ECO:0000256" key="10">
    <source>
        <dbReference type="PROSITE-ProRule" id="PRU01360"/>
    </source>
</evidence>
<accession>A0A846MNW3</accession>
<dbReference type="InterPro" id="IPR037066">
    <property type="entry name" value="Plug_dom_sf"/>
</dbReference>
<dbReference type="InterPro" id="IPR036942">
    <property type="entry name" value="Beta-barrel_TonB_sf"/>
</dbReference>
<keyword evidence="4 10" id="KW-0812">Transmembrane</keyword>
<evidence type="ECO:0000256" key="5">
    <source>
        <dbReference type="ARBA" id="ARBA00022729"/>
    </source>
</evidence>
<dbReference type="GO" id="GO:0009279">
    <property type="term" value="C:cell outer membrane"/>
    <property type="evidence" value="ECO:0007669"/>
    <property type="project" value="UniProtKB-SubCell"/>
</dbReference>
<evidence type="ECO:0000259" key="13">
    <source>
        <dbReference type="Pfam" id="PF07715"/>
    </source>
</evidence>
<dbReference type="InterPro" id="IPR023997">
    <property type="entry name" value="TonB-dep_OMP_SusC/RagA_CS"/>
</dbReference>
<dbReference type="NCBIfam" id="TIGR04056">
    <property type="entry name" value="OMP_RagA_SusC"/>
    <property type="match status" value="1"/>
</dbReference>
<dbReference type="PROSITE" id="PS52016">
    <property type="entry name" value="TONB_DEPENDENT_REC_3"/>
    <property type="match status" value="1"/>
</dbReference>
<organism evidence="14 15">
    <name type="scientific">Thermonema lapsum</name>
    <dbReference type="NCBI Taxonomy" id="28195"/>
    <lineage>
        <taxon>Bacteria</taxon>
        <taxon>Pseudomonadati</taxon>
        <taxon>Bacteroidota</taxon>
        <taxon>Cytophagia</taxon>
        <taxon>Cytophagales</taxon>
        <taxon>Thermonemataceae</taxon>
        <taxon>Thermonema</taxon>
    </lineage>
</organism>
<evidence type="ECO:0000313" key="14">
    <source>
        <dbReference type="EMBL" id="NIK73236.1"/>
    </source>
</evidence>
<keyword evidence="5" id="KW-0732">Signal</keyword>
<dbReference type="InterPro" id="IPR000531">
    <property type="entry name" value="Beta-barrel_TonB"/>
</dbReference>
<dbReference type="Gene3D" id="2.40.170.20">
    <property type="entry name" value="TonB-dependent receptor, beta-barrel domain"/>
    <property type="match status" value="1"/>
</dbReference>
<comment type="subcellular location">
    <subcellularLocation>
        <location evidence="1 10">Cell outer membrane</location>
        <topology evidence="1 10">Multi-pass membrane protein</topology>
    </subcellularLocation>
</comment>
<dbReference type="InterPro" id="IPR012910">
    <property type="entry name" value="Plug_dom"/>
</dbReference>
<dbReference type="AlphaFoldDB" id="A0A846MNW3"/>
<keyword evidence="9 10" id="KW-0998">Cell outer membrane</keyword>
<evidence type="ECO:0000256" key="1">
    <source>
        <dbReference type="ARBA" id="ARBA00004571"/>
    </source>
</evidence>
<evidence type="ECO:0000313" key="15">
    <source>
        <dbReference type="Proteomes" id="UP000537126"/>
    </source>
</evidence>
<reference evidence="14 15" key="1">
    <citation type="submission" date="2020-03" db="EMBL/GenBank/DDBJ databases">
        <title>Genomic Encyclopedia of Type Strains, Phase IV (KMG-IV): sequencing the most valuable type-strain genomes for metagenomic binning, comparative biology and taxonomic classification.</title>
        <authorList>
            <person name="Goeker M."/>
        </authorList>
    </citation>
    <scope>NUCLEOTIDE SEQUENCE [LARGE SCALE GENOMIC DNA]</scope>
    <source>
        <strain evidence="14 15">DSM 5718</strain>
    </source>
</reference>
<evidence type="ECO:0000256" key="8">
    <source>
        <dbReference type="ARBA" id="ARBA00023170"/>
    </source>
</evidence>
<dbReference type="InterPro" id="IPR023996">
    <property type="entry name" value="TonB-dep_OMP_SusC/RagA"/>
</dbReference>
<evidence type="ECO:0000256" key="6">
    <source>
        <dbReference type="ARBA" id="ARBA00023077"/>
    </source>
</evidence>
<name>A0A846MNW3_9BACT</name>
<dbReference type="Gene3D" id="2.170.130.10">
    <property type="entry name" value="TonB-dependent receptor, plug domain"/>
    <property type="match status" value="1"/>
</dbReference>
<gene>
    <name evidence="14" type="ORF">FHS56_000722</name>
</gene>
<evidence type="ECO:0000256" key="7">
    <source>
        <dbReference type="ARBA" id="ARBA00023136"/>
    </source>
</evidence>
<dbReference type="PANTHER" id="PTHR30069">
    <property type="entry name" value="TONB-DEPENDENT OUTER MEMBRANE RECEPTOR"/>
    <property type="match status" value="1"/>
</dbReference>
<feature type="domain" description="TonB-dependent receptor-like beta-barrel" evidence="12">
    <location>
        <begin position="322"/>
        <end position="659"/>
    </location>
</feature>
<dbReference type="Pfam" id="PF00593">
    <property type="entry name" value="TonB_dep_Rec_b-barrel"/>
    <property type="match status" value="1"/>
</dbReference>
<evidence type="ECO:0000256" key="3">
    <source>
        <dbReference type="ARBA" id="ARBA00022452"/>
    </source>
</evidence>
<dbReference type="RefSeq" id="WP_166918497.1">
    <property type="nucleotide sequence ID" value="NZ_JAASRN010000001.1"/>
</dbReference>
<dbReference type="GO" id="GO:0044718">
    <property type="term" value="P:siderophore transmembrane transport"/>
    <property type="evidence" value="ECO:0007669"/>
    <property type="project" value="TreeGrafter"/>
</dbReference>
<dbReference type="InterPro" id="IPR039426">
    <property type="entry name" value="TonB-dep_rcpt-like"/>
</dbReference>
<proteinExistence type="inferred from homology"/>
<dbReference type="NCBIfam" id="TIGR04057">
    <property type="entry name" value="SusC_RagA_signa"/>
    <property type="match status" value="1"/>
</dbReference>
<dbReference type="Pfam" id="PF07715">
    <property type="entry name" value="Plug"/>
    <property type="match status" value="1"/>
</dbReference>
<protein>
    <submittedName>
        <fullName evidence="14">TonB-linked SusC/RagA family outer membrane protein</fullName>
    </submittedName>
</protein>
<dbReference type="Proteomes" id="UP000537126">
    <property type="component" value="Unassembled WGS sequence"/>
</dbReference>
<keyword evidence="6 11" id="KW-0798">TonB box</keyword>
<feature type="domain" description="TonB-dependent receptor plug" evidence="13">
    <location>
        <begin position="2"/>
        <end position="84"/>
    </location>
</feature>
<comment type="similarity">
    <text evidence="10 11">Belongs to the TonB-dependent receptor family.</text>
</comment>
<evidence type="ECO:0000256" key="4">
    <source>
        <dbReference type="ARBA" id="ARBA00022692"/>
    </source>
</evidence>